<evidence type="ECO:0000313" key="11">
    <source>
        <dbReference type="Proteomes" id="UP000029121"/>
    </source>
</evidence>
<keyword evidence="11" id="KW-1185">Reference proteome</keyword>
<keyword evidence="3" id="KW-0964">Secreted</keyword>
<protein>
    <recommendedName>
        <fullName evidence="12">Knottin scorpion toxin-like domain-containing protein</fullName>
    </recommendedName>
</protein>
<feature type="chain" id="PRO_5004352415" description="Knottin scorpion toxin-like domain-containing protein" evidence="9">
    <location>
        <begin position="26"/>
        <end position="81"/>
    </location>
</feature>
<evidence type="ECO:0000256" key="2">
    <source>
        <dbReference type="ARBA" id="ARBA00006722"/>
    </source>
</evidence>
<evidence type="ECO:0000256" key="8">
    <source>
        <dbReference type="ARBA" id="ARBA00023157"/>
    </source>
</evidence>
<dbReference type="GO" id="GO:0005576">
    <property type="term" value="C:extracellular region"/>
    <property type="evidence" value="ECO:0007669"/>
    <property type="project" value="UniProtKB-SubCell"/>
</dbReference>
<keyword evidence="7" id="KW-0611">Plant defense</keyword>
<dbReference type="Pfam" id="PF07333">
    <property type="entry name" value="SLR1-BP"/>
    <property type="match status" value="1"/>
</dbReference>
<keyword evidence="6 9" id="KW-0732">Signal</keyword>
<dbReference type="STRING" id="81985.R0HUG3"/>
<dbReference type="KEGG" id="crb:17890358"/>
<keyword evidence="5" id="KW-0295">Fungicide</keyword>
<sequence>MKRNFQPSFVILVIFIVLMIGAVGSMSFEIKLCWAPLKLKDNNCDYNECRSMCLKKNPKGHGRCIKSFQERIICLCGYPCP</sequence>
<dbReference type="PANTHER" id="PTHR34783">
    <property type="entry name" value="DEFENSIN-LIKE PROTEIN 144-RELATED"/>
    <property type="match status" value="1"/>
</dbReference>
<comment type="subcellular location">
    <subcellularLocation>
        <location evidence="1">Secreted</location>
    </subcellularLocation>
</comment>
<dbReference type="Proteomes" id="UP000029121">
    <property type="component" value="Unassembled WGS sequence"/>
</dbReference>
<keyword evidence="4" id="KW-0929">Antimicrobial</keyword>
<evidence type="ECO:0000256" key="7">
    <source>
        <dbReference type="ARBA" id="ARBA00022821"/>
    </source>
</evidence>
<dbReference type="GO" id="GO:0031640">
    <property type="term" value="P:killing of cells of another organism"/>
    <property type="evidence" value="ECO:0007669"/>
    <property type="project" value="UniProtKB-KW"/>
</dbReference>
<name>R0HUG3_9BRAS</name>
<dbReference type="EMBL" id="KB870808">
    <property type="protein sequence ID" value="EOA29025.1"/>
    <property type="molecule type" value="Genomic_DNA"/>
</dbReference>
<dbReference type="GO" id="GO:0050832">
    <property type="term" value="P:defense response to fungus"/>
    <property type="evidence" value="ECO:0007669"/>
    <property type="project" value="UniProtKB-KW"/>
</dbReference>
<reference evidence="11" key="1">
    <citation type="journal article" date="2013" name="Nat. Genet.">
        <title>The Capsella rubella genome and the genomic consequences of rapid mating system evolution.</title>
        <authorList>
            <person name="Slotte T."/>
            <person name="Hazzouri K.M."/>
            <person name="Agren J.A."/>
            <person name="Koenig D."/>
            <person name="Maumus F."/>
            <person name="Guo Y.L."/>
            <person name="Steige K."/>
            <person name="Platts A.E."/>
            <person name="Escobar J.S."/>
            <person name="Newman L.K."/>
            <person name="Wang W."/>
            <person name="Mandakova T."/>
            <person name="Vello E."/>
            <person name="Smith L.M."/>
            <person name="Henz S.R."/>
            <person name="Steffen J."/>
            <person name="Takuno S."/>
            <person name="Brandvain Y."/>
            <person name="Coop G."/>
            <person name="Andolfatto P."/>
            <person name="Hu T.T."/>
            <person name="Blanchette M."/>
            <person name="Clark R.M."/>
            <person name="Quesneville H."/>
            <person name="Nordborg M."/>
            <person name="Gaut B.S."/>
            <person name="Lysak M.A."/>
            <person name="Jenkins J."/>
            <person name="Grimwood J."/>
            <person name="Chapman J."/>
            <person name="Prochnik S."/>
            <person name="Shu S."/>
            <person name="Rokhsar D."/>
            <person name="Schmutz J."/>
            <person name="Weigel D."/>
            <person name="Wright S.I."/>
        </authorList>
    </citation>
    <scope>NUCLEOTIDE SEQUENCE [LARGE SCALE GENOMIC DNA]</scope>
    <source>
        <strain evidence="11">cv. Monte Gargano</strain>
    </source>
</reference>
<proteinExistence type="inferred from homology"/>
<dbReference type="AlphaFoldDB" id="R0HUG3"/>
<comment type="similarity">
    <text evidence="2">Belongs to the DEFL family.</text>
</comment>
<evidence type="ECO:0000256" key="9">
    <source>
        <dbReference type="SAM" id="SignalP"/>
    </source>
</evidence>
<evidence type="ECO:0000256" key="6">
    <source>
        <dbReference type="ARBA" id="ARBA00022729"/>
    </source>
</evidence>
<dbReference type="OrthoDB" id="1020996at2759"/>
<gene>
    <name evidence="10" type="ORF">CARUB_v10025279mg</name>
</gene>
<organism evidence="10 11">
    <name type="scientific">Capsella rubella</name>
    <dbReference type="NCBI Taxonomy" id="81985"/>
    <lineage>
        <taxon>Eukaryota</taxon>
        <taxon>Viridiplantae</taxon>
        <taxon>Streptophyta</taxon>
        <taxon>Embryophyta</taxon>
        <taxon>Tracheophyta</taxon>
        <taxon>Spermatophyta</taxon>
        <taxon>Magnoliopsida</taxon>
        <taxon>eudicotyledons</taxon>
        <taxon>Gunneridae</taxon>
        <taxon>Pentapetalae</taxon>
        <taxon>rosids</taxon>
        <taxon>malvids</taxon>
        <taxon>Brassicales</taxon>
        <taxon>Brassicaceae</taxon>
        <taxon>Camelineae</taxon>
        <taxon>Capsella</taxon>
    </lineage>
</organism>
<dbReference type="InterPro" id="IPR010851">
    <property type="entry name" value="DEFL"/>
</dbReference>
<evidence type="ECO:0000256" key="4">
    <source>
        <dbReference type="ARBA" id="ARBA00022529"/>
    </source>
</evidence>
<feature type="signal peptide" evidence="9">
    <location>
        <begin position="1"/>
        <end position="25"/>
    </location>
</feature>
<keyword evidence="8" id="KW-1015">Disulfide bond</keyword>
<evidence type="ECO:0000256" key="1">
    <source>
        <dbReference type="ARBA" id="ARBA00004613"/>
    </source>
</evidence>
<evidence type="ECO:0000256" key="5">
    <source>
        <dbReference type="ARBA" id="ARBA00022577"/>
    </source>
</evidence>
<evidence type="ECO:0008006" key="12">
    <source>
        <dbReference type="Google" id="ProtNLM"/>
    </source>
</evidence>
<dbReference type="PANTHER" id="PTHR34783:SF1">
    <property type="entry name" value="DEFENSIN-LIKE PROTEIN 144-RELATED"/>
    <property type="match status" value="1"/>
</dbReference>
<evidence type="ECO:0000313" key="10">
    <source>
        <dbReference type="EMBL" id="EOA29025.1"/>
    </source>
</evidence>
<accession>R0HUG3</accession>
<evidence type="ECO:0000256" key="3">
    <source>
        <dbReference type="ARBA" id="ARBA00022525"/>
    </source>
</evidence>